<dbReference type="InterPro" id="IPR055268">
    <property type="entry name" value="PCB-like"/>
</dbReference>
<accession>Q5DFC2</accession>
<dbReference type="FunFam" id="2.40.50.100:FF:000003">
    <property type="entry name" value="Acetyl-CoA carboxylase biotin carboxyl carrier protein"/>
    <property type="match status" value="1"/>
</dbReference>
<dbReference type="Pfam" id="PF02436">
    <property type="entry name" value="PYC_OADA"/>
    <property type="match status" value="1"/>
</dbReference>
<organism evidence="3">
    <name type="scientific">Schistosoma japonicum</name>
    <name type="common">Blood fluke</name>
    <dbReference type="NCBI Taxonomy" id="6182"/>
    <lineage>
        <taxon>Eukaryota</taxon>
        <taxon>Metazoa</taxon>
        <taxon>Spiralia</taxon>
        <taxon>Lophotrochozoa</taxon>
        <taxon>Platyhelminthes</taxon>
        <taxon>Trematoda</taxon>
        <taxon>Digenea</taxon>
        <taxon>Strigeidida</taxon>
        <taxon>Schistosomatoidea</taxon>
        <taxon>Schistosomatidae</taxon>
        <taxon>Schistosoma</taxon>
    </lineage>
</organism>
<dbReference type="SUPFAM" id="SSF51230">
    <property type="entry name" value="Single hybrid motif"/>
    <property type="match status" value="1"/>
</dbReference>
<dbReference type="AlphaFoldDB" id="Q5DFC2"/>
<dbReference type="PROSITE" id="PS00188">
    <property type="entry name" value="BIOTIN"/>
    <property type="match status" value="1"/>
</dbReference>
<evidence type="ECO:0000259" key="2">
    <source>
        <dbReference type="PROSITE" id="PS50968"/>
    </source>
</evidence>
<evidence type="ECO:0000256" key="1">
    <source>
        <dbReference type="ARBA" id="ARBA00023267"/>
    </source>
</evidence>
<dbReference type="Pfam" id="PF00364">
    <property type="entry name" value="Biotin_lipoyl"/>
    <property type="match status" value="1"/>
</dbReference>
<dbReference type="EMBL" id="AY813752">
    <property type="protein sequence ID" value="AAW25484.1"/>
    <property type="molecule type" value="mRNA"/>
</dbReference>
<name>Q5DFC2_SCHJA</name>
<dbReference type="InterPro" id="IPR011053">
    <property type="entry name" value="Single_hybrid_motif"/>
</dbReference>
<dbReference type="InterPro" id="IPR001882">
    <property type="entry name" value="Biotin_BS"/>
</dbReference>
<reference evidence="3" key="2">
    <citation type="journal article" date="2006" name="PLoS Pathog.">
        <title>New perspectives on host-parasite interplay by comparative transcriptomic and proteomic analyses of Schistosoma japonicum.</title>
        <authorList>
            <person name="Liu F."/>
            <person name="Lu J."/>
            <person name="Hu W."/>
            <person name="Wang S.Y."/>
            <person name="Cui S.J."/>
            <person name="Chi M."/>
            <person name="Yan Q."/>
            <person name="Wang X.R."/>
            <person name="Song H.D."/>
            <person name="Xu X.N."/>
            <person name="Wang J.J."/>
            <person name="Zhang X.L."/>
            <person name="Zhang X."/>
            <person name="Wang Z.Q."/>
            <person name="Xue C.L."/>
            <person name="Brindley P.J."/>
            <person name="McManus D.P."/>
            <person name="Yang P.Y."/>
            <person name="Feng Z."/>
            <person name="Chen Z."/>
            <person name="Han Z.G."/>
        </authorList>
    </citation>
    <scope>NUCLEOTIDE SEQUENCE</scope>
</reference>
<dbReference type="Gene3D" id="2.40.50.100">
    <property type="match status" value="1"/>
</dbReference>
<dbReference type="InterPro" id="IPR013785">
    <property type="entry name" value="Aldolase_TIM"/>
</dbReference>
<protein>
    <submittedName>
        <fullName evidence="3">SJCHGC04324 protein</fullName>
    </submittedName>
</protein>
<sequence>MRSGNADVYENQIPGGQYTNLQFQSYSLGLGDQFENVKRKYSEANQLLGDIIKVTPSSKIVGDLAQFMVQNNLTAQQVLDRAEELSFPTSVIEFFCGAIGIPYGGFPEPLRTKIMRGQKIQTERAGTRMEPFDFDKLAEQLKEKFKRDFDEHDLLSAALYPKVFDEFEEFRKIYGPVDRLPTRMFFVGPKIAEEFPVDLETGKMLHIKTLAVGDLTKTGERAVFFEMNGQLRSILIRDKEATKSISFHPKALKGVKGSVGSPMPGELVTINVKEGDIVEKGQKLATLSAMKMEMSITAPIPGCIKKVHISSGMKVSGDDLLFDIE</sequence>
<dbReference type="PANTHER" id="PTHR43778:SF2">
    <property type="entry name" value="PYRUVATE CARBOXYLASE, MITOCHONDRIAL"/>
    <property type="match status" value="1"/>
</dbReference>
<dbReference type="SUPFAM" id="SSF89000">
    <property type="entry name" value="post-HMGL domain-like"/>
    <property type="match status" value="1"/>
</dbReference>
<proteinExistence type="evidence at transcript level"/>
<dbReference type="Gene3D" id="3.20.20.70">
    <property type="entry name" value="Aldolase class I"/>
    <property type="match status" value="1"/>
</dbReference>
<dbReference type="InterPro" id="IPR000089">
    <property type="entry name" value="Biotin_lipoyl"/>
</dbReference>
<feature type="domain" description="Lipoyl-binding" evidence="2">
    <location>
        <begin position="250"/>
        <end position="325"/>
    </location>
</feature>
<dbReference type="PANTHER" id="PTHR43778">
    <property type="entry name" value="PYRUVATE CARBOXYLASE"/>
    <property type="match status" value="1"/>
</dbReference>
<dbReference type="GO" id="GO:0004736">
    <property type="term" value="F:pyruvate carboxylase activity"/>
    <property type="evidence" value="ECO:0007669"/>
    <property type="project" value="TreeGrafter"/>
</dbReference>
<dbReference type="FunFam" id="3.10.600.10:FF:000001">
    <property type="entry name" value="Pyruvate carboxylase"/>
    <property type="match status" value="1"/>
</dbReference>
<dbReference type="CDD" id="cd06850">
    <property type="entry name" value="biotinyl_domain"/>
    <property type="match status" value="1"/>
</dbReference>
<evidence type="ECO:0000313" key="3">
    <source>
        <dbReference type="EMBL" id="AAW25484.1"/>
    </source>
</evidence>
<dbReference type="InterPro" id="IPR003379">
    <property type="entry name" value="Carboxylase_cons_dom"/>
</dbReference>
<dbReference type="PROSITE" id="PS50968">
    <property type="entry name" value="BIOTINYL_LIPOYL"/>
    <property type="match status" value="1"/>
</dbReference>
<keyword evidence="1" id="KW-0092">Biotin</keyword>
<dbReference type="GO" id="GO:0006094">
    <property type="term" value="P:gluconeogenesis"/>
    <property type="evidence" value="ECO:0007669"/>
    <property type="project" value="TreeGrafter"/>
</dbReference>
<dbReference type="GO" id="GO:0005737">
    <property type="term" value="C:cytoplasm"/>
    <property type="evidence" value="ECO:0007669"/>
    <property type="project" value="TreeGrafter"/>
</dbReference>
<dbReference type="Gene3D" id="3.10.600.10">
    <property type="entry name" value="pyruvate carboxylase f1077a mutant domain"/>
    <property type="match status" value="1"/>
</dbReference>
<reference evidence="3" key="1">
    <citation type="submission" date="2004-11" db="EMBL/GenBank/DDBJ databases">
        <title>The full-length cDNA sequences of Schistosoma japonicum genes.</title>
        <authorList>
            <person name="Han Z."/>
        </authorList>
    </citation>
    <scope>NUCLEOTIDE SEQUENCE</scope>
</reference>